<protein>
    <submittedName>
        <fullName evidence="1">1,6-galactosyltransferase</fullName>
    </submittedName>
</protein>
<dbReference type="PANTHER" id="PTHR12526">
    <property type="entry name" value="GLYCOSYLTRANSFERASE"/>
    <property type="match status" value="1"/>
</dbReference>
<keyword evidence="1" id="KW-0808">Transferase</keyword>
<organism evidence="1">
    <name type="scientific">Lactiplantibacillus paraplantarum</name>
    <dbReference type="NCBI Taxonomy" id="60520"/>
    <lineage>
        <taxon>Bacteria</taxon>
        <taxon>Bacillati</taxon>
        <taxon>Bacillota</taxon>
        <taxon>Bacilli</taxon>
        <taxon>Lactobacillales</taxon>
        <taxon>Lactobacillaceae</taxon>
        <taxon>Lactiplantibacillus</taxon>
    </lineage>
</organism>
<keyword evidence="1" id="KW-0328">Glycosyltransferase</keyword>
<sequence length="226" mass="25365">MYVCNSPSIPKMVRTVLMVDCKFNPVSESKTDDVSSMSVVNDHIKIVKFVYIGRVMWEGQKNLAELFSALDKVSGNWQLEIFGTGDAAEIDHVKNFVSNHQLEKHVIIRGWVAKPFDNLECDYLVLTSKYEGLPMVLIEVQQHGIACISANCPTGLDDIITLESGYLYEPGDIDQLSGILQRCIDAPTVPFDPRKIRALSSRFAEGNYFDNVERSLNMINTSNRKG</sequence>
<name>T2KH25_9LACO</name>
<proteinExistence type="predicted"/>
<dbReference type="SUPFAM" id="SSF53756">
    <property type="entry name" value="UDP-Glycosyltransferase/glycogen phosphorylase"/>
    <property type="match status" value="1"/>
</dbReference>
<accession>T2KH25</accession>
<dbReference type="Gene3D" id="3.40.50.2000">
    <property type="entry name" value="Glycogen Phosphorylase B"/>
    <property type="match status" value="1"/>
</dbReference>
<reference evidence="1" key="1">
    <citation type="journal article" date="2014" name="Appl. Environ. Microbiol.">
        <title>Exopolysaccharide production and ropy phenotype are determined by two gene clusters in putative probiotic strain Lactobacillus paraplantarum BGCG11.</title>
        <authorList>
            <person name="Zivkovic M."/>
            <person name="Miljkovic M."/>
            <person name="Ruas-Madiedo P."/>
            <person name="Strahinic I."/>
            <person name="Tolinacki M."/>
            <person name="Golic N."/>
            <person name="Kojic M."/>
        </authorList>
    </citation>
    <scope>NUCLEOTIDE SEQUENCE</scope>
    <source>
        <strain evidence="1">BGCG11</strain>
    </source>
</reference>
<dbReference type="EMBL" id="HG316787">
    <property type="protein sequence ID" value="CDF77688.1"/>
    <property type="molecule type" value="Genomic_DNA"/>
</dbReference>
<dbReference type="Pfam" id="PF13692">
    <property type="entry name" value="Glyco_trans_1_4"/>
    <property type="match status" value="1"/>
</dbReference>
<dbReference type="AlphaFoldDB" id="T2KH25"/>
<dbReference type="GO" id="GO:0016757">
    <property type="term" value="F:glycosyltransferase activity"/>
    <property type="evidence" value="ECO:0007669"/>
    <property type="project" value="UniProtKB-KW"/>
</dbReference>
<evidence type="ECO:0000313" key="1">
    <source>
        <dbReference type="EMBL" id="CDF77688.1"/>
    </source>
</evidence>
<dbReference type="PANTHER" id="PTHR12526:SF630">
    <property type="entry name" value="GLYCOSYLTRANSFERASE"/>
    <property type="match status" value="1"/>
</dbReference>